<gene>
    <name evidence="5" type="ORF">RAK27_17745</name>
</gene>
<dbReference type="InterPro" id="IPR047057">
    <property type="entry name" value="MerR_fam"/>
</dbReference>
<keyword evidence="3" id="KW-0804">Transcription</keyword>
<protein>
    <submittedName>
        <fullName evidence="5">MerR family transcriptional regulator</fullName>
    </submittedName>
</protein>
<reference evidence="5" key="1">
    <citation type="submission" date="2023-08" db="EMBL/GenBank/DDBJ databases">
        <title>Genomic characterization of piscicolin 126 produced by Carnobacterium maltaromaticum CM22 strain isolated from salmon (Salmo salar).</title>
        <authorList>
            <person name="Gonzalez-Gragera E."/>
            <person name="Garcia-Lopez J.D."/>
            <person name="Teso-Perez C."/>
            <person name="Gimenez-Hernandez I."/>
            <person name="Peralta-Sanchez J.M."/>
            <person name="Valdivia E."/>
            <person name="Montalban-Lopez M."/>
            <person name="Martin-Platero A.M."/>
            <person name="Banos A."/>
            <person name="Martinez-Bueno M."/>
        </authorList>
    </citation>
    <scope>NUCLEOTIDE SEQUENCE</scope>
    <source>
        <strain evidence="5">CM22</strain>
    </source>
</reference>
<dbReference type="InterPro" id="IPR009061">
    <property type="entry name" value="DNA-bd_dom_put_sf"/>
</dbReference>
<dbReference type="GO" id="GO:0003700">
    <property type="term" value="F:DNA-binding transcription factor activity"/>
    <property type="evidence" value="ECO:0007669"/>
    <property type="project" value="InterPro"/>
</dbReference>
<dbReference type="PROSITE" id="PS50937">
    <property type="entry name" value="HTH_MERR_2"/>
    <property type="match status" value="1"/>
</dbReference>
<proteinExistence type="predicted"/>
<dbReference type="Gene3D" id="1.10.1660.10">
    <property type="match status" value="1"/>
</dbReference>
<dbReference type="Proteomes" id="UP001290462">
    <property type="component" value="Unassembled WGS sequence"/>
</dbReference>
<dbReference type="SMART" id="SM00422">
    <property type="entry name" value="HTH_MERR"/>
    <property type="match status" value="1"/>
</dbReference>
<evidence type="ECO:0000256" key="3">
    <source>
        <dbReference type="ARBA" id="ARBA00023163"/>
    </source>
</evidence>
<evidence type="ECO:0000256" key="1">
    <source>
        <dbReference type="ARBA" id="ARBA00023015"/>
    </source>
</evidence>
<evidence type="ECO:0000256" key="2">
    <source>
        <dbReference type="ARBA" id="ARBA00023125"/>
    </source>
</evidence>
<evidence type="ECO:0000313" key="6">
    <source>
        <dbReference type="Proteomes" id="UP001290462"/>
    </source>
</evidence>
<keyword evidence="2" id="KW-0238">DNA-binding</keyword>
<dbReference type="CDD" id="cd00592">
    <property type="entry name" value="HTH_MerR-like"/>
    <property type="match status" value="1"/>
</dbReference>
<dbReference type="RefSeq" id="WP_322809692.1">
    <property type="nucleotide sequence ID" value="NZ_JAVBVO010000005.1"/>
</dbReference>
<feature type="domain" description="HTH merR-type" evidence="4">
    <location>
        <begin position="3"/>
        <end position="72"/>
    </location>
</feature>
<dbReference type="GO" id="GO:0003677">
    <property type="term" value="F:DNA binding"/>
    <property type="evidence" value="ECO:0007669"/>
    <property type="project" value="UniProtKB-KW"/>
</dbReference>
<dbReference type="InterPro" id="IPR000551">
    <property type="entry name" value="MerR-type_HTH_dom"/>
</dbReference>
<organism evidence="5 6">
    <name type="scientific">Carnobacterium maltaromaticum</name>
    <name type="common">Carnobacterium piscicola</name>
    <dbReference type="NCBI Taxonomy" id="2751"/>
    <lineage>
        <taxon>Bacteria</taxon>
        <taxon>Bacillati</taxon>
        <taxon>Bacillota</taxon>
        <taxon>Bacilli</taxon>
        <taxon>Lactobacillales</taxon>
        <taxon>Carnobacteriaceae</taxon>
        <taxon>Carnobacterium</taxon>
    </lineage>
</organism>
<keyword evidence="1" id="KW-0805">Transcription regulation</keyword>
<dbReference type="PANTHER" id="PTHR30204">
    <property type="entry name" value="REDOX-CYCLING DRUG-SENSING TRANSCRIPTIONAL ACTIVATOR SOXR"/>
    <property type="match status" value="1"/>
</dbReference>
<dbReference type="PANTHER" id="PTHR30204:SF94">
    <property type="entry name" value="HEAVY METAL-DEPENDENT TRANSCRIPTIONAL REGULATOR HI_0293-RELATED"/>
    <property type="match status" value="1"/>
</dbReference>
<sequence>MIKLTSGQVAQLTNISKSTLRHYVDKELVTPSVSNENGYHFFTEKDLYMVFQIKMLRTIGFSIEEIRTSFRVDYFGDHFDEIYNRTKDQIDELEAIKDKLLKLKEIKKSITIGKIEVVFCSDRYLKKLPESYQVGMFQLDYQTLSKLKQTDFDLSAELYYMYHKTTGETLSYYEGSSSSYDKKLEAGNYAVKHFLANSEQKFEEEVAAFMKDSLFLLGFVATNDLYLHENSYLSLGYSDEMVYSIEVRVK</sequence>
<dbReference type="SUPFAM" id="SSF46955">
    <property type="entry name" value="Putative DNA-binding domain"/>
    <property type="match status" value="1"/>
</dbReference>
<dbReference type="Pfam" id="PF13411">
    <property type="entry name" value="MerR_1"/>
    <property type="match status" value="1"/>
</dbReference>
<evidence type="ECO:0000313" key="5">
    <source>
        <dbReference type="EMBL" id="MDZ5760487.1"/>
    </source>
</evidence>
<accession>A0AAW9KA54</accession>
<dbReference type="AlphaFoldDB" id="A0AAW9KA54"/>
<evidence type="ECO:0000259" key="4">
    <source>
        <dbReference type="PROSITE" id="PS50937"/>
    </source>
</evidence>
<name>A0AAW9KA54_CARML</name>
<comment type="caution">
    <text evidence="5">The sequence shown here is derived from an EMBL/GenBank/DDBJ whole genome shotgun (WGS) entry which is preliminary data.</text>
</comment>
<dbReference type="EMBL" id="JAVBVO010000005">
    <property type="protein sequence ID" value="MDZ5760487.1"/>
    <property type="molecule type" value="Genomic_DNA"/>
</dbReference>